<keyword evidence="13 16" id="KW-0234">DNA repair</keyword>
<keyword evidence="3 16" id="KW-0515">Mutator protein</keyword>
<dbReference type="GO" id="GO:0006281">
    <property type="term" value="P:DNA repair"/>
    <property type="evidence" value="ECO:0007669"/>
    <property type="project" value="UniProtKB-UniRule"/>
</dbReference>
<accession>A0A1H1SH93</accession>
<comment type="function">
    <text evidence="14 16">Poorly processive, error-prone DNA polymerase involved in untargeted mutagenesis. Copies undamaged DNA at stalled replication forks, which arise in vivo from mismatched or misaligned primer ends. These misaligned primers can be extended by PolIV. Exhibits no 3'-5' exonuclease (proofreading) activity. May be involved in translesional synthesis, in conjunction with the beta clamp from PolIII.</text>
</comment>
<proteinExistence type="inferred from homology"/>
<dbReference type="Proteomes" id="UP000185663">
    <property type="component" value="Chromosome I"/>
</dbReference>
<evidence type="ECO:0000256" key="11">
    <source>
        <dbReference type="ARBA" id="ARBA00022932"/>
    </source>
</evidence>
<dbReference type="Pfam" id="PF00817">
    <property type="entry name" value="IMS"/>
    <property type="match status" value="1"/>
</dbReference>
<dbReference type="HAMAP" id="MF_01113">
    <property type="entry name" value="DNApol_IV"/>
    <property type="match status" value="1"/>
</dbReference>
<feature type="site" description="Substrate discrimination" evidence="16">
    <location>
        <position position="27"/>
    </location>
</feature>
<dbReference type="Gene3D" id="3.30.1490.100">
    <property type="entry name" value="DNA polymerase, Y-family, little finger domain"/>
    <property type="match status" value="1"/>
</dbReference>
<dbReference type="Pfam" id="PF11799">
    <property type="entry name" value="IMS_C"/>
    <property type="match status" value="1"/>
</dbReference>
<comment type="catalytic activity">
    <reaction evidence="15 16">
        <text>DNA(n) + a 2'-deoxyribonucleoside 5'-triphosphate = DNA(n+1) + diphosphate</text>
        <dbReference type="Rhea" id="RHEA:22508"/>
        <dbReference type="Rhea" id="RHEA-COMP:17339"/>
        <dbReference type="Rhea" id="RHEA-COMP:17340"/>
        <dbReference type="ChEBI" id="CHEBI:33019"/>
        <dbReference type="ChEBI" id="CHEBI:61560"/>
        <dbReference type="ChEBI" id="CHEBI:173112"/>
        <dbReference type="EC" id="2.7.7.7"/>
    </reaction>
</comment>
<dbReference type="InterPro" id="IPR001126">
    <property type="entry name" value="UmuC"/>
</dbReference>
<evidence type="ECO:0000256" key="16">
    <source>
        <dbReference type="HAMAP-Rule" id="MF_01113"/>
    </source>
</evidence>
<evidence type="ECO:0000256" key="4">
    <source>
        <dbReference type="ARBA" id="ARBA00022490"/>
    </source>
</evidence>
<dbReference type="Gene3D" id="3.30.70.270">
    <property type="match status" value="1"/>
</dbReference>
<evidence type="ECO:0000256" key="9">
    <source>
        <dbReference type="ARBA" id="ARBA00022763"/>
    </source>
</evidence>
<dbReference type="SUPFAM" id="SSF100879">
    <property type="entry name" value="Lesion bypass DNA polymerase (Y-family), little finger domain"/>
    <property type="match status" value="1"/>
</dbReference>
<dbReference type="InterPro" id="IPR043502">
    <property type="entry name" value="DNA/RNA_pol_sf"/>
</dbReference>
<evidence type="ECO:0000256" key="8">
    <source>
        <dbReference type="ARBA" id="ARBA00022723"/>
    </source>
</evidence>
<name>A0A1H1SH93_9CELL</name>
<dbReference type="eggNOG" id="COG0389">
    <property type="taxonomic scope" value="Bacteria"/>
</dbReference>
<evidence type="ECO:0000256" key="6">
    <source>
        <dbReference type="ARBA" id="ARBA00022695"/>
    </source>
</evidence>
<dbReference type="CDD" id="cd03586">
    <property type="entry name" value="PolY_Pol_IV_kappa"/>
    <property type="match status" value="1"/>
</dbReference>
<dbReference type="SUPFAM" id="SSF56672">
    <property type="entry name" value="DNA/RNA polymerases"/>
    <property type="match status" value="1"/>
</dbReference>
<keyword evidence="8 16" id="KW-0479">Metal-binding</keyword>
<sequence length="473" mass="50128">MDSALSSDAARLRGVPSVIHADADSFFAAVEQRDKPSLRGKPVLVGGNGPRGVVATASYEARRTGAHSAMPMSRARRLSPAAAVLFPRFEAYSAYSRVIMSELARLSPLVEPLSIDEAFVDLAAGPWESRVAEAAQAVRARIRERTGLAVSIGAGRTKLVAKIASDVAKPDGLLVVDPSDEDAFLLPLSVRAIPGVGPATAAALERLDVRLVTDLRHQRLDVLTETVGEAHGSSLYRLAHGIDLRPVAPSGERKSVGAERTYPTDIFGGETIARAVDAVTDEALRRLATHGGGARTVVAKVRFADFTTVTRSATLSQPSADPATLRAAAHEAVRGVGARDAVRLLGVSFHNLSPHAQLTLGWEEDADTADLDRAVLDAREPEAGPVVGSSRRTIRGPLTAANARPGLDIEHPEHGRGWVVHVRGDEATVRFETHETPPARSRVIDLTTHPVTVVPPLAVVRFADTVDGPDPSS</sequence>
<dbReference type="GO" id="GO:0000287">
    <property type="term" value="F:magnesium ion binding"/>
    <property type="evidence" value="ECO:0007669"/>
    <property type="project" value="UniProtKB-UniRule"/>
</dbReference>
<dbReference type="InterPro" id="IPR017961">
    <property type="entry name" value="DNA_pol_Y-fam_little_finger"/>
</dbReference>
<evidence type="ECO:0000313" key="18">
    <source>
        <dbReference type="EMBL" id="SDS47322.1"/>
    </source>
</evidence>
<comment type="subcellular location">
    <subcellularLocation>
        <location evidence="1 16">Cytoplasm</location>
    </subcellularLocation>
</comment>
<dbReference type="EMBL" id="LT629776">
    <property type="protein sequence ID" value="SDS47322.1"/>
    <property type="molecule type" value="Genomic_DNA"/>
</dbReference>
<keyword evidence="5 16" id="KW-0808">Transferase</keyword>
<dbReference type="GO" id="GO:0006261">
    <property type="term" value="P:DNA-templated DNA replication"/>
    <property type="evidence" value="ECO:0007669"/>
    <property type="project" value="UniProtKB-UniRule"/>
</dbReference>
<reference evidence="18 19" key="1">
    <citation type="submission" date="2016-10" db="EMBL/GenBank/DDBJ databases">
        <authorList>
            <person name="de Groot N.N."/>
        </authorList>
    </citation>
    <scope>NUCLEOTIDE SEQUENCE [LARGE SCALE GENOMIC DNA]</scope>
    <source>
        <strain evidence="18 19">DSM 22126</strain>
    </source>
</reference>
<dbReference type="GO" id="GO:0009432">
    <property type="term" value="P:SOS response"/>
    <property type="evidence" value="ECO:0007669"/>
    <property type="project" value="TreeGrafter"/>
</dbReference>
<evidence type="ECO:0000256" key="10">
    <source>
        <dbReference type="ARBA" id="ARBA00022842"/>
    </source>
</evidence>
<evidence type="ECO:0000256" key="7">
    <source>
        <dbReference type="ARBA" id="ARBA00022705"/>
    </source>
</evidence>
<keyword evidence="7 16" id="KW-0235">DNA replication</keyword>
<dbReference type="PANTHER" id="PTHR11076:SF33">
    <property type="entry name" value="DNA POLYMERASE KAPPA"/>
    <property type="match status" value="1"/>
</dbReference>
<dbReference type="Gene3D" id="1.10.150.20">
    <property type="entry name" value="5' to 3' exonuclease, C-terminal subdomain"/>
    <property type="match status" value="1"/>
</dbReference>
<evidence type="ECO:0000256" key="1">
    <source>
        <dbReference type="ARBA" id="ARBA00004496"/>
    </source>
</evidence>
<evidence type="ECO:0000256" key="13">
    <source>
        <dbReference type="ARBA" id="ARBA00023204"/>
    </source>
</evidence>
<keyword evidence="6 16" id="KW-0548">Nucleotidyltransferase</keyword>
<dbReference type="GO" id="GO:0005829">
    <property type="term" value="C:cytosol"/>
    <property type="evidence" value="ECO:0007669"/>
    <property type="project" value="TreeGrafter"/>
</dbReference>
<keyword evidence="9 16" id="KW-0227">DNA damage</keyword>
<evidence type="ECO:0000256" key="12">
    <source>
        <dbReference type="ARBA" id="ARBA00023125"/>
    </source>
</evidence>
<dbReference type="Gene3D" id="3.40.1170.60">
    <property type="match status" value="1"/>
</dbReference>
<dbReference type="NCBIfam" id="NF002882">
    <property type="entry name" value="PRK03348.1"/>
    <property type="match status" value="1"/>
</dbReference>
<protein>
    <recommendedName>
        <fullName evidence="16">DNA polymerase IV</fullName>
        <shortName evidence="16">Pol IV</shortName>
        <ecNumber evidence="16">2.7.7.7</ecNumber>
    </recommendedName>
</protein>
<dbReference type="GO" id="GO:0042276">
    <property type="term" value="P:error-prone translesion synthesis"/>
    <property type="evidence" value="ECO:0007669"/>
    <property type="project" value="TreeGrafter"/>
</dbReference>
<dbReference type="GO" id="GO:0003684">
    <property type="term" value="F:damaged DNA binding"/>
    <property type="evidence" value="ECO:0007669"/>
    <property type="project" value="InterPro"/>
</dbReference>
<feature type="active site" evidence="16">
    <location>
        <position position="117"/>
    </location>
</feature>
<comment type="cofactor">
    <cofactor evidence="16">
        <name>Mg(2+)</name>
        <dbReference type="ChEBI" id="CHEBI:18420"/>
    </cofactor>
    <text evidence="16">Binds 2 magnesium ions per subunit.</text>
</comment>
<dbReference type="RefSeq" id="WP_172829049.1">
    <property type="nucleotide sequence ID" value="NZ_LT629776.1"/>
</dbReference>
<dbReference type="AlphaFoldDB" id="A0A1H1SH93"/>
<dbReference type="InterPro" id="IPR050116">
    <property type="entry name" value="DNA_polymerase-Y"/>
</dbReference>
<evidence type="ECO:0000256" key="15">
    <source>
        <dbReference type="ARBA" id="ARBA00049244"/>
    </source>
</evidence>
<dbReference type="NCBIfam" id="NF002677">
    <property type="entry name" value="PRK02406.1"/>
    <property type="match status" value="1"/>
</dbReference>
<dbReference type="GO" id="GO:0003887">
    <property type="term" value="F:DNA-directed DNA polymerase activity"/>
    <property type="evidence" value="ECO:0007669"/>
    <property type="project" value="UniProtKB-UniRule"/>
</dbReference>
<evidence type="ECO:0000313" key="19">
    <source>
        <dbReference type="Proteomes" id="UP000185663"/>
    </source>
</evidence>
<evidence type="ECO:0000256" key="5">
    <source>
        <dbReference type="ARBA" id="ARBA00022679"/>
    </source>
</evidence>
<dbReference type="Pfam" id="PF21999">
    <property type="entry name" value="IMS_HHH_1"/>
    <property type="match status" value="1"/>
</dbReference>
<evidence type="ECO:0000256" key="2">
    <source>
        <dbReference type="ARBA" id="ARBA00010945"/>
    </source>
</evidence>
<evidence type="ECO:0000256" key="14">
    <source>
        <dbReference type="ARBA" id="ARBA00025589"/>
    </source>
</evidence>
<evidence type="ECO:0000259" key="17">
    <source>
        <dbReference type="PROSITE" id="PS50173"/>
    </source>
</evidence>
<dbReference type="EC" id="2.7.7.7" evidence="16"/>
<dbReference type="InterPro" id="IPR022880">
    <property type="entry name" value="DNApol_IV"/>
</dbReference>
<feature type="domain" description="UmuC" evidence="17">
    <location>
        <begin position="18"/>
        <end position="197"/>
    </location>
</feature>
<gene>
    <name evidence="16" type="primary">dinB</name>
    <name evidence="18" type="ORF">SAMN04489860_1629</name>
</gene>
<keyword evidence="19" id="KW-1185">Reference proteome</keyword>
<dbReference type="STRING" id="545619.SAMN04489860_1629"/>
<dbReference type="InterPro" id="IPR043128">
    <property type="entry name" value="Rev_trsase/Diguanyl_cyclase"/>
</dbReference>
<comment type="similarity">
    <text evidence="2 16">Belongs to the DNA polymerase type-Y family.</text>
</comment>
<keyword evidence="4 16" id="KW-0963">Cytoplasm</keyword>
<dbReference type="InterPro" id="IPR053848">
    <property type="entry name" value="IMS_HHH_1"/>
</dbReference>
<dbReference type="InterPro" id="IPR036775">
    <property type="entry name" value="DNA_pol_Y-fam_lit_finger_sf"/>
</dbReference>
<feature type="binding site" evidence="16">
    <location>
        <position position="22"/>
    </location>
    <ligand>
        <name>Mg(2+)</name>
        <dbReference type="ChEBI" id="CHEBI:18420"/>
    </ligand>
</feature>
<feature type="binding site" evidence="16">
    <location>
        <position position="116"/>
    </location>
    <ligand>
        <name>Mg(2+)</name>
        <dbReference type="ChEBI" id="CHEBI:18420"/>
    </ligand>
</feature>
<organism evidence="18 19">
    <name type="scientific">Paraoerskovia marina</name>
    <dbReference type="NCBI Taxonomy" id="545619"/>
    <lineage>
        <taxon>Bacteria</taxon>
        <taxon>Bacillati</taxon>
        <taxon>Actinomycetota</taxon>
        <taxon>Actinomycetes</taxon>
        <taxon>Micrococcales</taxon>
        <taxon>Cellulomonadaceae</taxon>
        <taxon>Paraoerskovia</taxon>
    </lineage>
</organism>
<keyword evidence="11 16" id="KW-0239">DNA-directed DNA polymerase</keyword>
<evidence type="ECO:0000256" key="3">
    <source>
        <dbReference type="ARBA" id="ARBA00022457"/>
    </source>
</evidence>
<dbReference type="PROSITE" id="PS50173">
    <property type="entry name" value="UMUC"/>
    <property type="match status" value="1"/>
</dbReference>
<dbReference type="PANTHER" id="PTHR11076">
    <property type="entry name" value="DNA REPAIR POLYMERASE UMUC / TRANSFERASE FAMILY MEMBER"/>
    <property type="match status" value="1"/>
</dbReference>
<comment type="subunit">
    <text evidence="16">Monomer.</text>
</comment>
<keyword evidence="12 16" id="KW-0238">DNA-binding</keyword>
<keyword evidence="10 16" id="KW-0460">Magnesium</keyword>